<feature type="compositionally biased region" description="Polar residues" evidence="6">
    <location>
        <begin position="352"/>
        <end position="363"/>
    </location>
</feature>
<evidence type="ECO:0000313" key="9">
    <source>
        <dbReference type="Proteomes" id="UP001642360"/>
    </source>
</evidence>
<dbReference type="CDD" id="cd10017">
    <property type="entry name" value="B3_DNA"/>
    <property type="match status" value="1"/>
</dbReference>
<feature type="region of interest" description="Disordered" evidence="6">
    <location>
        <begin position="1"/>
        <end position="452"/>
    </location>
</feature>
<protein>
    <recommendedName>
        <fullName evidence="7">TF-B3 domain-containing protein</fullName>
    </recommendedName>
</protein>
<comment type="subcellular location">
    <subcellularLocation>
        <location evidence="1">Nucleus</location>
    </subcellularLocation>
</comment>
<feature type="compositionally biased region" description="Basic and acidic residues" evidence="6">
    <location>
        <begin position="154"/>
        <end position="166"/>
    </location>
</feature>
<evidence type="ECO:0000256" key="1">
    <source>
        <dbReference type="ARBA" id="ARBA00004123"/>
    </source>
</evidence>
<gene>
    <name evidence="8" type="ORF">ILEXP_LOCUS8426</name>
</gene>
<evidence type="ECO:0000256" key="4">
    <source>
        <dbReference type="ARBA" id="ARBA00023163"/>
    </source>
</evidence>
<dbReference type="InterPro" id="IPR003340">
    <property type="entry name" value="B3_DNA-bd"/>
</dbReference>
<comment type="caution">
    <text evidence="8">The sequence shown here is derived from an EMBL/GenBank/DDBJ whole genome shotgun (WGS) entry which is preliminary data.</text>
</comment>
<feature type="compositionally biased region" description="Acidic residues" evidence="6">
    <location>
        <begin position="196"/>
        <end position="205"/>
    </location>
</feature>
<feature type="compositionally biased region" description="Basic and acidic residues" evidence="6">
    <location>
        <begin position="365"/>
        <end position="374"/>
    </location>
</feature>
<evidence type="ECO:0000259" key="7">
    <source>
        <dbReference type="PROSITE" id="PS50863"/>
    </source>
</evidence>
<keyword evidence="2" id="KW-0805">Transcription regulation</keyword>
<reference evidence="8 9" key="1">
    <citation type="submission" date="2024-02" db="EMBL/GenBank/DDBJ databases">
        <authorList>
            <person name="Vignale AGUSTIN F."/>
            <person name="Sosa J E."/>
            <person name="Modenutti C."/>
        </authorList>
    </citation>
    <scope>NUCLEOTIDE SEQUENCE [LARGE SCALE GENOMIC DNA]</scope>
</reference>
<evidence type="ECO:0000256" key="2">
    <source>
        <dbReference type="ARBA" id="ARBA00023015"/>
    </source>
</evidence>
<dbReference type="PANTHER" id="PTHR31140:SF1">
    <property type="entry name" value="AP2_ERF AND B3 DOMAIN-CONTAINING TRANSCRIPTION REPRESSOR RAV2"/>
    <property type="match status" value="1"/>
</dbReference>
<organism evidence="8 9">
    <name type="scientific">Ilex paraguariensis</name>
    <name type="common">yerba mate</name>
    <dbReference type="NCBI Taxonomy" id="185542"/>
    <lineage>
        <taxon>Eukaryota</taxon>
        <taxon>Viridiplantae</taxon>
        <taxon>Streptophyta</taxon>
        <taxon>Embryophyta</taxon>
        <taxon>Tracheophyta</taxon>
        <taxon>Spermatophyta</taxon>
        <taxon>Magnoliopsida</taxon>
        <taxon>eudicotyledons</taxon>
        <taxon>Gunneridae</taxon>
        <taxon>Pentapetalae</taxon>
        <taxon>asterids</taxon>
        <taxon>campanulids</taxon>
        <taxon>Aquifoliales</taxon>
        <taxon>Aquifoliaceae</taxon>
        <taxon>Ilex</taxon>
    </lineage>
</organism>
<keyword evidence="9" id="KW-1185">Reference proteome</keyword>
<dbReference type="GO" id="GO:0005634">
    <property type="term" value="C:nucleus"/>
    <property type="evidence" value="ECO:0007669"/>
    <property type="project" value="UniProtKB-SubCell"/>
</dbReference>
<keyword evidence="3" id="KW-0238">DNA-binding</keyword>
<sequence>MSRRRDRSGINDKGKDHKEEEKNDKKGDSGNENSSETIKARSDKEVLGKKICTGEEEQKGASFSTSEGYAERPGFSLPFKKRFSGHLKSLEDDNDDDENCNDVVPESDPPIHSSEVVAEDGKESVPTWSRRKKRTERYLVASPTNSDKPSNRGLNDKGKGVGKEEEKGEQDDSEKATMKGSSDEELLSDHLKSIEDDSDDDDENCNDVVPESDQPSHSSEVVAEDGKESVPTWSRRKKRTERYLVASPTNSDKPSNRGLNDKGKGVGKEEEKGEQDDSEKATMKGSSDEELLSDHLKSIEDDSDDDDENCNDVVPESDQPSHSSNVVAEDVKESVPTWSRRKKRTERYVVASPNNSPKPSNRGLNDVEKGKQDDSENATMKARSDEEVFEKKNGGRGTDEEEQKGASFSTNDCDDDDENCNDVVPESDQPSHSSDVVAEDDKESVSTWSHRKKRTERYVVASPTNSAKPSKAKGSRFLFGKALTLSDVKGRSPKLTIPRKDAVHFPALETREKNSDQAILQTVDDENESLEMELSISNDQDYRITKGWTDFVKKHNLQVKDMVRFYRPARCKNNKFLIKCERAKQDLNDNIHSYNELEKK</sequence>
<dbReference type="PROSITE" id="PS50863">
    <property type="entry name" value="B3"/>
    <property type="match status" value="1"/>
</dbReference>
<keyword evidence="4" id="KW-0804">Transcription</keyword>
<feature type="compositionally biased region" description="Basic and acidic residues" evidence="6">
    <location>
        <begin position="7"/>
        <end position="29"/>
    </location>
</feature>
<evidence type="ECO:0000256" key="5">
    <source>
        <dbReference type="ARBA" id="ARBA00023242"/>
    </source>
</evidence>
<dbReference type="GO" id="GO:0003677">
    <property type="term" value="F:DNA binding"/>
    <property type="evidence" value="ECO:0007669"/>
    <property type="project" value="UniProtKB-KW"/>
</dbReference>
<feature type="compositionally biased region" description="Acidic residues" evidence="6">
    <location>
        <begin position="301"/>
        <end position="310"/>
    </location>
</feature>
<dbReference type="AlphaFoldDB" id="A0ABC8RD40"/>
<evidence type="ECO:0000256" key="3">
    <source>
        <dbReference type="ARBA" id="ARBA00023125"/>
    </source>
</evidence>
<dbReference type="Proteomes" id="UP001642360">
    <property type="component" value="Unassembled WGS sequence"/>
</dbReference>
<name>A0ABC8RD40_9AQUA</name>
<dbReference type="InterPro" id="IPR044800">
    <property type="entry name" value="LEC2-like"/>
</dbReference>
<keyword evidence="5" id="KW-0539">Nucleus</keyword>
<accession>A0ABC8RD40</accession>
<dbReference type="SUPFAM" id="SSF101936">
    <property type="entry name" value="DNA-binding pseudobarrel domain"/>
    <property type="match status" value="1"/>
</dbReference>
<proteinExistence type="predicted"/>
<feature type="compositionally biased region" description="Basic and acidic residues" evidence="6">
    <location>
        <begin position="259"/>
        <end position="271"/>
    </location>
</feature>
<dbReference type="EMBL" id="CAUOFW020001081">
    <property type="protein sequence ID" value="CAK9140919.1"/>
    <property type="molecule type" value="Genomic_DNA"/>
</dbReference>
<dbReference type="Gene3D" id="2.40.330.10">
    <property type="entry name" value="DNA-binding pseudobarrel domain"/>
    <property type="match status" value="1"/>
</dbReference>
<feature type="compositionally biased region" description="Basic and acidic residues" evidence="6">
    <location>
        <begin position="382"/>
        <end position="393"/>
    </location>
</feature>
<feature type="domain" description="TF-B3" evidence="7">
    <location>
        <begin position="480"/>
        <end position="584"/>
    </location>
</feature>
<evidence type="ECO:0000313" key="8">
    <source>
        <dbReference type="EMBL" id="CAK9140919.1"/>
    </source>
</evidence>
<dbReference type="SMART" id="SM01019">
    <property type="entry name" value="B3"/>
    <property type="match status" value="1"/>
</dbReference>
<dbReference type="PANTHER" id="PTHR31140">
    <property type="entry name" value="B3 DOMAIN-CONTAINING TRANSCRIPTION FACTOR ABI3"/>
    <property type="match status" value="1"/>
</dbReference>
<dbReference type="InterPro" id="IPR015300">
    <property type="entry name" value="DNA-bd_pseudobarrel_sf"/>
</dbReference>
<dbReference type="Pfam" id="PF02362">
    <property type="entry name" value="B3"/>
    <property type="match status" value="1"/>
</dbReference>
<evidence type="ECO:0000256" key="6">
    <source>
        <dbReference type="SAM" id="MobiDB-lite"/>
    </source>
</evidence>
<feature type="compositionally biased region" description="Basic and acidic residues" evidence="6">
    <location>
        <begin position="38"/>
        <end position="59"/>
    </location>
</feature>